<evidence type="ECO:0000256" key="2">
    <source>
        <dbReference type="SAM" id="Phobius"/>
    </source>
</evidence>
<accession>A0A1B1NCB8</accession>
<keyword evidence="2" id="KW-0472">Membrane</keyword>
<dbReference type="EMBL" id="CP014989">
    <property type="protein sequence ID" value="ANS79072.1"/>
    <property type="molecule type" value="Genomic_DNA"/>
</dbReference>
<organism evidence="3 4">
    <name type="scientific">Serinicoccus hydrothermalis</name>
    <dbReference type="NCBI Taxonomy" id="1758689"/>
    <lineage>
        <taxon>Bacteria</taxon>
        <taxon>Bacillati</taxon>
        <taxon>Actinomycetota</taxon>
        <taxon>Actinomycetes</taxon>
        <taxon>Micrococcales</taxon>
        <taxon>Ornithinimicrobiaceae</taxon>
        <taxon>Serinicoccus</taxon>
    </lineage>
</organism>
<feature type="transmembrane region" description="Helical" evidence="2">
    <location>
        <begin position="642"/>
        <end position="662"/>
    </location>
</feature>
<feature type="region of interest" description="Disordered" evidence="1">
    <location>
        <begin position="105"/>
        <end position="134"/>
    </location>
</feature>
<feature type="transmembrane region" description="Helical" evidence="2">
    <location>
        <begin position="314"/>
        <end position="335"/>
    </location>
</feature>
<dbReference type="Proteomes" id="UP000092482">
    <property type="component" value="Chromosome"/>
</dbReference>
<feature type="transmembrane region" description="Helical" evidence="2">
    <location>
        <begin position="503"/>
        <end position="521"/>
    </location>
</feature>
<gene>
    <name evidence="3" type="ORF">SGUI_1676</name>
</gene>
<evidence type="ECO:0000256" key="1">
    <source>
        <dbReference type="SAM" id="MobiDB-lite"/>
    </source>
</evidence>
<dbReference type="InterPro" id="IPR017850">
    <property type="entry name" value="Alkaline_phosphatase_core_sf"/>
</dbReference>
<feature type="transmembrane region" description="Helical" evidence="2">
    <location>
        <begin position="479"/>
        <end position="497"/>
    </location>
</feature>
<sequence>MGRRALGWTLVLTVLGSWCLAALAVVAGLAPAQAPDSRPLPASADAPVVLVGIPGLTWDLVDESTPTLHRLAQQGGSAALVLRGPDEVTCSADAWLTVGTGSRTDREALGCGTEAPPPWGPEGTQQPDLAALSGPAQAAGTCVATHGLAAEPDAAGTPQLDTATTGLLARPTLDPSCRLQLVAAPPVLEGDRSETLADVDAALADLLEQVGRVEGTVVVSGMGQTAFDARAQALVVTTPGSPDDDPTLLTSGSTRQAGLVQLVDLTPTLLQLADVPTGSGDLPGDPVAAVAPSPAAPSAAAADLADAVSDAKRLAPWALGALAVIVLPLLALGAALRRWAPGHPPGLLTAASLVLMSLPAGTFLAGLVPWWRAGQPWPALVALSLGAAILVACLAWWLPGARRSALGPPAVVAALTLVVLGVDTIWSSRLGLVSVLGLQPVTAGRFYGQGNVGYGILLGALLVLMAAVLTWLPHRGSALAVGLLGVGALVLGAAPQAGADFGSVPATAVTTGLVLLAALEVRWRIRSLLLVGVGAALLAALAMVLDWLRGPERRTHLGAFVQSVIDGEAWGIVTRKLQQSVGIVLDYPLSWLAVVALVALAVLVVRRPSWSDPLWTHAGVAPVTAAAVVGMTVAWVLNDSGIAAVALCLTVLLPAGVAVLALSPGAAGGGATPRAHGPAAGGRAAAPGR</sequence>
<feature type="transmembrane region" description="Helical" evidence="2">
    <location>
        <begin position="452"/>
        <end position="472"/>
    </location>
</feature>
<keyword evidence="4" id="KW-1185">Reference proteome</keyword>
<name>A0A1B1NCB8_9MICO</name>
<dbReference type="Gene3D" id="3.40.720.10">
    <property type="entry name" value="Alkaline Phosphatase, subunit A"/>
    <property type="match status" value="1"/>
</dbReference>
<feature type="transmembrane region" description="Helical" evidence="2">
    <location>
        <begin position="410"/>
        <end position="432"/>
    </location>
</feature>
<dbReference type="OrthoDB" id="3264110at2"/>
<feature type="transmembrane region" description="Helical" evidence="2">
    <location>
        <begin position="587"/>
        <end position="605"/>
    </location>
</feature>
<evidence type="ECO:0000313" key="4">
    <source>
        <dbReference type="Proteomes" id="UP000092482"/>
    </source>
</evidence>
<feature type="transmembrane region" description="Helical" evidence="2">
    <location>
        <begin position="347"/>
        <end position="371"/>
    </location>
</feature>
<dbReference type="RefSeq" id="WP_066638772.1">
    <property type="nucleotide sequence ID" value="NZ_CP014989.1"/>
</dbReference>
<protein>
    <submittedName>
        <fullName evidence="3">Uncharacterized protein</fullName>
    </submittedName>
</protein>
<proteinExistence type="predicted"/>
<dbReference type="KEGG" id="serj:SGUI_1676"/>
<feature type="transmembrane region" description="Helical" evidence="2">
    <location>
        <begin position="528"/>
        <end position="548"/>
    </location>
</feature>
<reference evidence="3 4" key="1">
    <citation type="submission" date="2016-03" db="EMBL/GenBank/DDBJ databases">
        <title>Shallow-sea hydrothermal system.</title>
        <authorList>
            <person name="Tang K."/>
        </authorList>
    </citation>
    <scope>NUCLEOTIDE SEQUENCE [LARGE SCALE GENOMIC DNA]</scope>
    <source>
        <strain evidence="3 4">JLT9</strain>
    </source>
</reference>
<dbReference type="STRING" id="1758689.SGUI_1676"/>
<evidence type="ECO:0000313" key="3">
    <source>
        <dbReference type="EMBL" id="ANS79072.1"/>
    </source>
</evidence>
<dbReference type="AlphaFoldDB" id="A0A1B1NCB8"/>
<feature type="transmembrane region" description="Helical" evidence="2">
    <location>
        <begin position="614"/>
        <end position="636"/>
    </location>
</feature>
<feature type="transmembrane region" description="Helical" evidence="2">
    <location>
        <begin position="377"/>
        <end position="398"/>
    </location>
</feature>
<keyword evidence="2" id="KW-1133">Transmembrane helix</keyword>
<keyword evidence="2" id="KW-0812">Transmembrane</keyword>